<dbReference type="EMBL" id="JACXVP010000011">
    <property type="protein sequence ID" value="KAG5577698.1"/>
    <property type="molecule type" value="Genomic_DNA"/>
</dbReference>
<feature type="transmembrane region" description="Helical" evidence="1">
    <location>
        <begin position="12"/>
        <end position="32"/>
    </location>
</feature>
<sequence length="176" mass="19661">MLTNDVERRWLTVAVVTLMLINYETISLSLVLKQNGASKGNLGLSAGSLCVRNREGGFIYVASYDLDIKQVFEAKILTVKKELRFCVSNNLLPVILETDSLIVAKILDGICEISWSISLSFKKKGNKVENYFSNSIFFCGGTDNKAFKSFIEELKEGKSHIVLDVQKVPNLRTTKC</sequence>
<organism evidence="2 3">
    <name type="scientific">Solanum commersonii</name>
    <name type="common">Commerson's wild potato</name>
    <name type="synonym">Commerson's nightshade</name>
    <dbReference type="NCBI Taxonomy" id="4109"/>
    <lineage>
        <taxon>Eukaryota</taxon>
        <taxon>Viridiplantae</taxon>
        <taxon>Streptophyta</taxon>
        <taxon>Embryophyta</taxon>
        <taxon>Tracheophyta</taxon>
        <taxon>Spermatophyta</taxon>
        <taxon>Magnoliopsida</taxon>
        <taxon>eudicotyledons</taxon>
        <taxon>Gunneridae</taxon>
        <taxon>Pentapetalae</taxon>
        <taxon>asterids</taxon>
        <taxon>lamiids</taxon>
        <taxon>Solanales</taxon>
        <taxon>Solanaceae</taxon>
        <taxon>Solanoideae</taxon>
        <taxon>Solaneae</taxon>
        <taxon>Solanum</taxon>
    </lineage>
</organism>
<evidence type="ECO:0000256" key="1">
    <source>
        <dbReference type="SAM" id="Phobius"/>
    </source>
</evidence>
<dbReference type="Proteomes" id="UP000824120">
    <property type="component" value="Chromosome 11"/>
</dbReference>
<evidence type="ECO:0008006" key="4">
    <source>
        <dbReference type="Google" id="ProtNLM"/>
    </source>
</evidence>
<keyword evidence="1" id="KW-0812">Transmembrane</keyword>
<evidence type="ECO:0000313" key="3">
    <source>
        <dbReference type="Proteomes" id="UP000824120"/>
    </source>
</evidence>
<gene>
    <name evidence="2" type="ORF">H5410_057832</name>
</gene>
<comment type="caution">
    <text evidence="2">The sequence shown here is derived from an EMBL/GenBank/DDBJ whole genome shotgun (WGS) entry which is preliminary data.</text>
</comment>
<keyword evidence="1" id="KW-0472">Membrane</keyword>
<proteinExistence type="predicted"/>
<protein>
    <recommendedName>
        <fullName evidence="4">RNase H type-1 domain-containing protein</fullName>
    </recommendedName>
</protein>
<keyword evidence="1" id="KW-1133">Transmembrane helix</keyword>
<evidence type="ECO:0000313" key="2">
    <source>
        <dbReference type="EMBL" id="KAG5577698.1"/>
    </source>
</evidence>
<accession>A0A9J5WQ16</accession>
<reference evidence="2 3" key="1">
    <citation type="submission" date="2020-09" db="EMBL/GenBank/DDBJ databases">
        <title>De no assembly of potato wild relative species, Solanum commersonii.</title>
        <authorList>
            <person name="Cho K."/>
        </authorList>
    </citation>
    <scope>NUCLEOTIDE SEQUENCE [LARGE SCALE GENOMIC DNA]</scope>
    <source>
        <strain evidence="2">LZ3.2</strain>
        <tissue evidence="2">Leaf</tissue>
    </source>
</reference>
<name>A0A9J5WQ16_SOLCO</name>
<keyword evidence="3" id="KW-1185">Reference proteome</keyword>
<dbReference type="AlphaFoldDB" id="A0A9J5WQ16"/>